<name>A0A974WI69_9BACT</name>
<evidence type="ECO:0000313" key="6">
    <source>
        <dbReference type="Proteomes" id="UP000662783"/>
    </source>
</evidence>
<keyword evidence="5" id="KW-0378">Hydrolase</keyword>
<dbReference type="RefSeq" id="WP_205723395.1">
    <property type="nucleotide sequence ID" value="NZ_CP070608.1"/>
</dbReference>
<dbReference type="KEGG" id="fuv:JR347_07310"/>
<evidence type="ECO:0000313" key="5">
    <source>
        <dbReference type="EMBL" id="QSE98881.1"/>
    </source>
</evidence>
<dbReference type="InterPro" id="IPR008969">
    <property type="entry name" value="CarboxyPept-like_regulatory"/>
</dbReference>
<reference evidence="5" key="1">
    <citation type="submission" date="2021-02" db="EMBL/GenBank/DDBJ databases">
        <title>Fulvivirga sp. S481 isolated from sea water.</title>
        <authorList>
            <person name="Bae S.S."/>
            <person name="Baek K."/>
        </authorList>
    </citation>
    <scope>NUCLEOTIDE SEQUENCE</scope>
    <source>
        <strain evidence="5">S481</strain>
    </source>
</reference>
<keyword evidence="5" id="KW-0645">Protease</keyword>
<dbReference type="Gene3D" id="3.55.50.30">
    <property type="match status" value="1"/>
</dbReference>
<keyword evidence="1" id="KW-0813">Transport</keyword>
<dbReference type="SMART" id="SM00965">
    <property type="entry name" value="STN"/>
    <property type="match status" value="1"/>
</dbReference>
<dbReference type="Pfam" id="PF13715">
    <property type="entry name" value="CarbopepD_reg_2"/>
    <property type="match status" value="1"/>
</dbReference>
<dbReference type="EMBL" id="CP070608">
    <property type="protein sequence ID" value="QSE98881.1"/>
    <property type="molecule type" value="Genomic_DNA"/>
</dbReference>
<keyword evidence="2" id="KW-0472">Membrane</keyword>
<keyword evidence="5" id="KW-0121">Carboxypeptidase</keyword>
<organism evidence="5 6">
    <name type="scientific">Fulvivirga lutea</name>
    <dbReference type="NCBI Taxonomy" id="2810512"/>
    <lineage>
        <taxon>Bacteria</taxon>
        <taxon>Pseudomonadati</taxon>
        <taxon>Bacteroidota</taxon>
        <taxon>Cytophagia</taxon>
        <taxon>Cytophagales</taxon>
        <taxon>Fulvivirgaceae</taxon>
        <taxon>Fulvivirga</taxon>
    </lineage>
</organism>
<sequence>MEVLVKMKITIIVLVVLIPLFSFSQEDIHTLENIVLTEAIEEISKNYKVDFSYNPEILPTNKIASIQIGGKSLEIVLNQLLNPYRLKYKIENNTVIIYAEQRKVTKTYRFIKGRVIDKNTKEPIPGVNVFISNTFNGASTDVNGEFHFQALVEDNFELVASHISYHPYIFYLKSISNLNKIEIELKENVSELNEVVINFSNKEWEDQLKIFKREFIGTTRNSAKCEILNPEVINFDFDEEKNILTASANELIIVENESLGYKVSHLLVLFEYKNDQVKYVTKPKYDYLEHKNRIQERRWEKRRDEAYKGSLDHFINSLVNKNLKKDGFEISLVNSLEPDRLRLPLWKKTLLDDRDSIKLLEFDQYLEVRYKELEESSYRNYIDKEFRHLVKSSYQRETTNTRPQTSILEINSPKGYAVIKDGKLDDPTSLIQHGYWGWKRTADILPLNYEPND</sequence>
<dbReference type="GO" id="GO:0004180">
    <property type="term" value="F:carboxypeptidase activity"/>
    <property type="evidence" value="ECO:0007669"/>
    <property type="project" value="UniProtKB-KW"/>
</dbReference>
<evidence type="ECO:0000256" key="2">
    <source>
        <dbReference type="ARBA" id="ARBA00023136"/>
    </source>
</evidence>
<proteinExistence type="predicted"/>
<gene>
    <name evidence="5" type="ORF">JR347_07310</name>
</gene>
<protein>
    <submittedName>
        <fullName evidence="5">Carboxypeptidase-like regulatory domain-containing protein</fullName>
    </submittedName>
</protein>
<feature type="domain" description="Secretin/TonB short N-terminal" evidence="4">
    <location>
        <begin position="49"/>
        <end position="100"/>
    </location>
</feature>
<dbReference type="InterPro" id="IPR011662">
    <property type="entry name" value="Secretin/TonB_short_N"/>
</dbReference>
<dbReference type="Proteomes" id="UP000662783">
    <property type="component" value="Chromosome"/>
</dbReference>
<dbReference type="GO" id="GO:0019867">
    <property type="term" value="C:outer membrane"/>
    <property type="evidence" value="ECO:0007669"/>
    <property type="project" value="InterPro"/>
</dbReference>
<dbReference type="Gene3D" id="2.60.40.1120">
    <property type="entry name" value="Carboxypeptidase-like, regulatory domain"/>
    <property type="match status" value="1"/>
</dbReference>
<accession>A0A974WI69</accession>
<dbReference type="Pfam" id="PF07660">
    <property type="entry name" value="STN"/>
    <property type="match status" value="1"/>
</dbReference>
<keyword evidence="6" id="KW-1185">Reference proteome</keyword>
<evidence type="ECO:0000256" key="3">
    <source>
        <dbReference type="ARBA" id="ARBA00023237"/>
    </source>
</evidence>
<dbReference type="AlphaFoldDB" id="A0A974WI69"/>
<dbReference type="SUPFAM" id="SSF49464">
    <property type="entry name" value="Carboxypeptidase regulatory domain-like"/>
    <property type="match status" value="1"/>
</dbReference>
<evidence type="ECO:0000259" key="4">
    <source>
        <dbReference type="SMART" id="SM00965"/>
    </source>
</evidence>
<evidence type="ECO:0000256" key="1">
    <source>
        <dbReference type="ARBA" id="ARBA00022448"/>
    </source>
</evidence>
<keyword evidence="3" id="KW-0998">Cell outer membrane</keyword>